<evidence type="ECO:0000256" key="4">
    <source>
        <dbReference type="PROSITE-ProRule" id="PRU01161"/>
    </source>
</evidence>
<gene>
    <name evidence="7" type="ORF">GCM10017643_20070</name>
</gene>
<dbReference type="GO" id="GO:0016787">
    <property type="term" value="F:hydrolase activity"/>
    <property type="evidence" value="ECO:0007669"/>
    <property type="project" value="UniProtKB-UniRule"/>
</dbReference>
<keyword evidence="8" id="KW-1185">Reference proteome</keyword>
<dbReference type="EMBL" id="BSFJ01000008">
    <property type="protein sequence ID" value="GLK71891.1"/>
    <property type="molecule type" value="Genomic_DNA"/>
</dbReference>
<dbReference type="InterPro" id="IPR002641">
    <property type="entry name" value="PNPLA_dom"/>
</dbReference>
<keyword evidence="2 4" id="KW-0442">Lipid degradation</keyword>
<dbReference type="Gene3D" id="3.40.1090.10">
    <property type="entry name" value="Cytosolic phospholipase A2 catalytic domain"/>
    <property type="match status" value="2"/>
</dbReference>
<feature type="compositionally biased region" description="Low complexity" evidence="5">
    <location>
        <begin position="18"/>
        <end position="29"/>
    </location>
</feature>
<evidence type="ECO:0000256" key="3">
    <source>
        <dbReference type="ARBA" id="ARBA00023098"/>
    </source>
</evidence>
<evidence type="ECO:0000313" key="8">
    <source>
        <dbReference type="Proteomes" id="UP001143370"/>
    </source>
</evidence>
<feature type="short sequence motif" description="GXSXG" evidence="4">
    <location>
        <begin position="106"/>
        <end position="110"/>
    </location>
</feature>
<proteinExistence type="predicted"/>
<keyword evidence="3 4" id="KW-0443">Lipid metabolism</keyword>
<evidence type="ECO:0000256" key="1">
    <source>
        <dbReference type="ARBA" id="ARBA00022801"/>
    </source>
</evidence>
<dbReference type="PANTHER" id="PTHR14226">
    <property type="entry name" value="NEUROPATHY TARGET ESTERASE/SWISS CHEESE D.MELANOGASTER"/>
    <property type="match status" value="1"/>
</dbReference>
<reference evidence="7" key="1">
    <citation type="journal article" date="2014" name="Int. J. Syst. Evol. Microbiol.">
        <title>Complete genome sequence of Corynebacterium casei LMG S-19264T (=DSM 44701T), isolated from a smear-ripened cheese.</title>
        <authorList>
            <consortium name="US DOE Joint Genome Institute (JGI-PGF)"/>
            <person name="Walter F."/>
            <person name="Albersmeier A."/>
            <person name="Kalinowski J."/>
            <person name="Ruckert C."/>
        </authorList>
    </citation>
    <scope>NUCLEOTIDE SEQUENCE</scope>
    <source>
        <strain evidence="7">VKM B-2484</strain>
    </source>
</reference>
<organism evidence="7 8">
    <name type="scientific">Ancylobacter dichloromethanicus</name>
    <dbReference type="NCBI Taxonomy" id="518825"/>
    <lineage>
        <taxon>Bacteria</taxon>
        <taxon>Pseudomonadati</taxon>
        <taxon>Pseudomonadota</taxon>
        <taxon>Alphaproteobacteria</taxon>
        <taxon>Hyphomicrobiales</taxon>
        <taxon>Xanthobacteraceae</taxon>
        <taxon>Ancylobacter</taxon>
    </lineage>
</organism>
<dbReference type="InterPro" id="IPR050301">
    <property type="entry name" value="NTE"/>
</dbReference>
<feature type="domain" description="PNPLA" evidence="6">
    <location>
        <begin position="75"/>
        <end position="250"/>
    </location>
</feature>
<dbReference type="GO" id="GO:0016042">
    <property type="term" value="P:lipid catabolic process"/>
    <property type="evidence" value="ECO:0007669"/>
    <property type="project" value="UniProtKB-UniRule"/>
</dbReference>
<feature type="active site" description="Nucleophile" evidence="4">
    <location>
        <position position="108"/>
    </location>
</feature>
<feature type="short sequence motif" description="DGA/G" evidence="4">
    <location>
        <begin position="237"/>
        <end position="239"/>
    </location>
</feature>
<accession>A0A9W6MZA2</accession>
<comment type="caution">
    <text evidence="4">Lacks conserved residue(s) required for the propagation of feature annotation.</text>
</comment>
<evidence type="ECO:0000259" key="6">
    <source>
        <dbReference type="PROSITE" id="PS51635"/>
    </source>
</evidence>
<dbReference type="SUPFAM" id="SSF52151">
    <property type="entry name" value="FabD/lysophospholipase-like"/>
    <property type="match status" value="1"/>
</dbReference>
<dbReference type="AlphaFoldDB" id="A0A9W6MZA2"/>
<sequence>MGEAMDDSTSRRRRRAPAADTAVDDAALAQPELPHAREAEGGTRLAEKNAGSAVISSGGSAVPGAIGHGVPTLGVALGSGGARGLSHILVLEALDDLGLRPTAMAGASIGALFASVYAAGMPAREIRHLVTQTLRNRGEVMKRLLAARVGRIADLFGAGLGNPVLIDAERFIGGFLPEAVPENFEDLSIPLQVVATDYWERCERTFARGPIRPAVAASLAIPGLMRPVQLDGHTLVDGGAVNPLPFDLLLSRANVVIAVDITGGHGNETRGVPAPFEAMFATLQIMASSIVGEKLKAGAPDILIRPNVHDFRVLDFFRAAAILKAAEPVKDEVKRRLEAVLG</sequence>
<protein>
    <recommendedName>
        <fullName evidence="6">PNPLA domain-containing protein</fullName>
    </recommendedName>
</protein>
<name>A0A9W6MZA2_9HYPH</name>
<dbReference type="PROSITE" id="PS51635">
    <property type="entry name" value="PNPLA"/>
    <property type="match status" value="1"/>
</dbReference>
<feature type="region of interest" description="Disordered" evidence="5">
    <location>
        <begin position="1"/>
        <end position="45"/>
    </location>
</feature>
<reference evidence="7" key="2">
    <citation type="submission" date="2023-01" db="EMBL/GenBank/DDBJ databases">
        <authorList>
            <person name="Sun Q."/>
            <person name="Evtushenko L."/>
        </authorList>
    </citation>
    <scope>NUCLEOTIDE SEQUENCE</scope>
    <source>
        <strain evidence="7">VKM B-2484</strain>
    </source>
</reference>
<comment type="caution">
    <text evidence="7">The sequence shown here is derived from an EMBL/GenBank/DDBJ whole genome shotgun (WGS) entry which is preliminary data.</text>
</comment>
<evidence type="ECO:0000256" key="2">
    <source>
        <dbReference type="ARBA" id="ARBA00022963"/>
    </source>
</evidence>
<feature type="active site" description="Proton acceptor" evidence="4">
    <location>
        <position position="237"/>
    </location>
</feature>
<keyword evidence="1 4" id="KW-0378">Hydrolase</keyword>
<feature type="compositionally biased region" description="Basic and acidic residues" evidence="5">
    <location>
        <begin position="34"/>
        <end position="45"/>
    </location>
</feature>
<dbReference type="Proteomes" id="UP001143370">
    <property type="component" value="Unassembled WGS sequence"/>
</dbReference>
<dbReference type="PANTHER" id="PTHR14226:SF29">
    <property type="entry name" value="NEUROPATHY TARGET ESTERASE SWS"/>
    <property type="match status" value="1"/>
</dbReference>
<evidence type="ECO:0000313" key="7">
    <source>
        <dbReference type="EMBL" id="GLK71891.1"/>
    </source>
</evidence>
<dbReference type="InterPro" id="IPR016035">
    <property type="entry name" value="Acyl_Trfase/lysoPLipase"/>
</dbReference>
<evidence type="ECO:0000256" key="5">
    <source>
        <dbReference type="SAM" id="MobiDB-lite"/>
    </source>
</evidence>
<dbReference type="Pfam" id="PF01734">
    <property type="entry name" value="Patatin"/>
    <property type="match status" value="1"/>
</dbReference>